<evidence type="ECO:0000259" key="4">
    <source>
        <dbReference type="Pfam" id="PF01408"/>
    </source>
</evidence>
<dbReference type="InterPro" id="IPR055170">
    <property type="entry name" value="GFO_IDH_MocA-like_dom"/>
</dbReference>
<feature type="domain" description="NADP-dependent oxidoreductase" evidence="3">
    <location>
        <begin position="386"/>
        <end position="661"/>
    </location>
</feature>
<dbReference type="Gene3D" id="3.20.20.100">
    <property type="entry name" value="NADP-dependent oxidoreductase domain"/>
    <property type="match status" value="1"/>
</dbReference>
<feature type="domain" description="GFO/IDH/MocA-like oxidoreductase" evidence="5">
    <location>
        <begin position="134"/>
        <end position="257"/>
    </location>
</feature>
<keyword evidence="7" id="KW-1185">Reference proteome</keyword>
<dbReference type="PANTHER" id="PTHR22604">
    <property type="entry name" value="OXIDOREDUCTASES"/>
    <property type="match status" value="1"/>
</dbReference>
<dbReference type="EMBL" id="AAOT01000035">
    <property type="protein sequence ID" value="EAR50162.1"/>
    <property type="molecule type" value="Genomic_DNA"/>
</dbReference>
<dbReference type="PANTHER" id="PTHR22604:SF105">
    <property type="entry name" value="TRANS-1,2-DIHYDROBENZENE-1,2-DIOL DEHYDROGENASE"/>
    <property type="match status" value="1"/>
</dbReference>
<proteinExistence type="inferred from homology"/>
<dbReference type="GO" id="GO:0016491">
    <property type="term" value="F:oxidoreductase activity"/>
    <property type="evidence" value="ECO:0007669"/>
    <property type="project" value="UniProtKB-KW"/>
</dbReference>
<dbReference type="InterPro" id="IPR036291">
    <property type="entry name" value="NAD(P)-bd_dom_sf"/>
</dbReference>
<feature type="domain" description="Gfo/Idh/MocA-like oxidoreductase N-terminal" evidence="4">
    <location>
        <begin position="5"/>
        <end position="124"/>
    </location>
</feature>
<dbReference type="eggNOG" id="COG0667">
    <property type="taxonomic scope" value="Bacteria"/>
</dbReference>
<name>Q2CBV8_OCEGH</name>
<evidence type="ECO:0000256" key="1">
    <source>
        <dbReference type="ARBA" id="ARBA00010928"/>
    </source>
</evidence>
<dbReference type="GO" id="GO:0000166">
    <property type="term" value="F:nucleotide binding"/>
    <property type="evidence" value="ECO:0007669"/>
    <property type="project" value="InterPro"/>
</dbReference>
<dbReference type="OrthoDB" id="9815825at2"/>
<dbReference type="InterPro" id="IPR050984">
    <property type="entry name" value="Gfo/Idh/MocA_domain"/>
</dbReference>
<dbReference type="SUPFAM" id="SSF55347">
    <property type="entry name" value="Glyceraldehyde-3-phosphate dehydrogenase-like, C-terminal domain"/>
    <property type="match status" value="1"/>
</dbReference>
<dbReference type="STRING" id="314256.OG2516_15779"/>
<dbReference type="Pfam" id="PF00248">
    <property type="entry name" value="Aldo_ket_red"/>
    <property type="match status" value="1"/>
</dbReference>
<comment type="similarity">
    <text evidence="1">Belongs to the Gfo/Idh/MocA family.</text>
</comment>
<dbReference type="Pfam" id="PF22725">
    <property type="entry name" value="GFO_IDH_MocA_C3"/>
    <property type="match status" value="1"/>
</dbReference>
<evidence type="ECO:0008006" key="8">
    <source>
        <dbReference type="Google" id="ProtNLM"/>
    </source>
</evidence>
<dbReference type="InterPro" id="IPR023210">
    <property type="entry name" value="NADP_OxRdtase_dom"/>
</dbReference>
<dbReference type="RefSeq" id="WP_007256670.1">
    <property type="nucleotide sequence ID" value="NZ_CH724108.1"/>
</dbReference>
<dbReference type="AlphaFoldDB" id="Q2CBV8"/>
<dbReference type="HOGENOM" id="CLU_411546_0_0_5"/>
<organism evidence="6 7">
    <name type="scientific">Oceanicola granulosus (strain ATCC BAA-861 / DSM 15982 / KCTC 12143 / HTCC2516)</name>
    <dbReference type="NCBI Taxonomy" id="314256"/>
    <lineage>
        <taxon>Bacteria</taxon>
        <taxon>Pseudomonadati</taxon>
        <taxon>Pseudomonadota</taxon>
        <taxon>Alphaproteobacteria</taxon>
        <taxon>Rhodobacterales</taxon>
        <taxon>Roseobacteraceae</taxon>
        <taxon>Oceanicola</taxon>
    </lineage>
</organism>
<comment type="caution">
    <text evidence="6">The sequence shown here is derived from an EMBL/GenBank/DDBJ whole genome shotgun (WGS) entry which is preliminary data.</text>
</comment>
<protein>
    <recommendedName>
        <fullName evidence="8">Oxidoreductase</fullName>
    </recommendedName>
</protein>
<evidence type="ECO:0000313" key="7">
    <source>
        <dbReference type="Proteomes" id="UP000003635"/>
    </source>
</evidence>
<dbReference type="InterPro" id="IPR000683">
    <property type="entry name" value="Gfo/Idh/MocA-like_OxRdtase_N"/>
</dbReference>
<evidence type="ECO:0000259" key="5">
    <source>
        <dbReference type="Pfam" id="PF22725"/>
    </source>
</evidence>
<dbReference type="eggNOG" id="COG0673">
    <property type="taxonomic scope" value="Bacteria"/>
</dbReference>
<dbReference type="Gene3D" id="3.30.360.10">
    <property type="entry name" value="Dihydrodipicolinate Reductase, domain 2"/>
    <property type="match status" value="1"/>
</dbReference>
<reference evidence="6 7" key="1">
    <citation type="journal article" date="2010" name="J. Bacteriol.">
        <title>Genome sequences of Oceanicola granulosus HTCC2516(T) and Oceanicola batsensis HTCC2597(TDelta).</title>
        <authorList>
            <person name="Thrash J.C."/>
            <person name="Cho J.C."/>
            <person name="Vergin K.L."/>
            <person name="Giovannoni S.J."/>
        </authorList>
    </citation>
    <scope>NUCLEOTIDE SEQUENCE [LARGE SCALE GENOMIC DNA]</scope>
    <source>
        <strain evidence="7">ATCC BAA-861 / DSM 15982 / KCTC 12143 / HTCC2516</strain>
    </source>
</reference>
<evidence type="ECO:0000256" key="2">
    <source>
        <dbReference type="ARBA" id="ARBA00023002"/>
    </source>
</evidence>
<dbReference type="Pfam" id="PF01408">
    <property type="entry name" value="GFO_IDH_MocA"/>
    <property type="match status" value="1"/>
</dbReference>
<dbReference type="InterPro" id="IPR036812">
    <property type="entry name" value="NAD(P)_OxRdtase_dom_sf"/>
</dbReference>
<dbReference type="Gene3D" id="3.40.50.720">
    <property type="entry name" value="NAD(P)-binding Rossmann-like Domain"/>
    <property type="match status" value="1"/>
</dbReference>
<dbReference type="SUPFAM" id="SSF51430">
    <property type="entry name" value="NAD(P)-linked oxidoreductase"/>
    <property type="match status" value="1"/>
</dbReference>
<evidence type="ECO:0000313" key="6">
    <source>
        <dbReference type="EMBL" id="EAR50162.1"/>
    </source>
</evidence>
<gene>
    <name evidence="6" type="ORF">OG2516_15779</name>
</gene>
<dbReference type="SUPFAM" id="SSF51735">
    <property type="entry name" value="NAD(P)-binding Rossmann-fold domains"/>
    <property type="match status" value="1"/>
</dbReference>
<accession>Q2CBV8</accession>
<dbReference type="Proteomes" id="UP000003635">
    <property type="component" value="Unassembled WGS sequence"/>
</dbReference>
<evidence type="ECO:0000259" key="3">
    <source>
        <dbReference type="Pfam" id="PF00248"/>
    </source>
</evidence>
<keyword evidence="2" id="KW-0560">Oxidoreductase</keyword>
<sequence length="669" mass="71223">MTQTRWGIIGPGTIAHNFADGLSEAPSGVLHAIASRSAERRAAFGARYDVAEARRYGDAEALVADPEVDAVYVATPHPFHAEFALMALRAGKAVLVEKPAGLNAAETTALVEAARQEGVAFGEGYMYRFHPQIARLAELVREGAIGELRHVRASFGFAAPRKAESRLYARELAGGGILDVGGYPVSAALFCAGLARGAPFAAPLALRGVGHVGPTGVDEVAYGLLDFGEGLTAEIACGVARAMANELVLEGSAGSLRLPNPWMPGRDAGPSDATLLLTRGGETEEIVLRHPEHLFAFEAEAASQTVARGLAEPPAPAVSHAESIAIAEALDTWRAEVGYRTVGEDAASLRRLPRTLPRGLPEMPQVRVEGLERPMSRFVMGCDNRNTVAEGAVIWDAWLEAGGNAFDTAFVYGAGRHEAVLGEWIAARGVADEITVIVKGAHSPYCTPDAIETQLDISLDRLNLERAPIYVMHRDNPDVPVGEFVDVLDRLHRAGRIGLWGGSNWSAARLAEARADAAARGKAAPSLLNNNLALAVMERPVWPGCVSSNDPETLGFLRREQVMHLSWSSGARGYFLPPEIRGRLPEDTAPETCFGSEANAERRRRAEQLAAERGTTAHAVAMAWVLAQGFPSFALIGPRSPGELASTLPALAVELSAQEVAWLNLEAEG</sequence>